<evidence type="ECO:0000256" key="1">
    <source>
        <dbReference type="SAM" id="Phobius"/>
    </source>
</evidence>
<dbReference type="Gene3D" id="3.30.700.10">
    <property type="entry name" value="Glycoprotein, Type 4 Pilin"/>
    <property type="match status" value="1"/>
</dbReference>
<dbReference type="STRING" id="690879.TSACC_21808"/>
<evidence type="ECO:0000313" key="3">
    <source>
        <dbReference type="Proteomes" id="UP000076023"/>
    </source>
</evidence>
<reference evidence="3" key="1">
    <citation type="journal article" date="2017" name="Genome Announc.">
        <title>Draft Genome Sequence of Terrimicrobium sacchariphilum NM-5T, a Facultative Anaerobic Soil Bacterium of the Class Spartobacteria.</title>
        <authorList>
            <person name="Qiu Y.L."/>
            <person name="Tourlousse D.M."/>
            <person name="Matsuura N."/>
            <person name="Ohashi A."/>
            <person name="Sekiguchi Y."/>
        </authorList>
    </citation>
    <scope>NUCLEOTIDE SEQUENCE [LARGE SCALE GENOMIC DNA]</scope>
    <source>
        <strain evidence="3">NM-5</strain>
    </source>
</reference>
<dbReference type="InParanoid" id="A0A146G7R6"/>
<dbReference type="InterPro" id="IPR012902">
    <property type="entry name" value="N_methyl_site"/>
</dbReference>
<dbReference type="PANTHER" id="PTHR30093">
    <property type="entry name" value="GENERAL SECRETION PATHWAY PROTEIN G"/>
    <property type="match status" value="1"/>
</dbReference>
<dbReference type="EMBL" id="BDCO01000002">
    <property type="protein sequence ID" value="GAT33392.1"/>
    <property type="molecule type" value="Genomic_DNA"/>
</dbReference>
<proteinExistence type="predicted"/>
<dbReference type="NCBIfam" id="TIGR02532">
    <property type="entry name" value="IV_pilin_GFxxxE"/>
    <property type="match status" value="1"/>
</dbReference>
<name>A0A146G7R6_TERSA</name>
<accession>A0A146G7R6</accession>
<dbReference type="PROSITE" id="PS00409">
    <property type="entry name" value="PROKAR_NTER_METHYL"/>
    <property type="match status" value="1"/>
</dbReference>
<dbReference type="AlphaFoldDB" id="A0A146G7R6"/>
<dbReference type="Proteomes" id="UP000076023">
    <property type="component" value="Unassembled WGS sequence"/>
</dbReference>
<organism evidence="2 3">
    <name type="scientific">Terrimicrobium sacchariphilum</name>
    <dbReference type="NCBI Taxonomy" id="690879"/>
    <lineage>
        <taxon>Bacteria</taxon>
        <taxon>Pseudomonadati</taxon>
        <taxon>Verrucomicrobiota</taxon>
        <taxon>Terrimicrobiia</taxon>
        <taxon>Terrimicrobiales</taxon>
        <taxon>Terrimicrobiaceae</taxon>
        <taxon>Terrimicrobium</taxon>
    </lineage>
</organism>
<evidence type="ECO:0000313" key="2">
    <source>
        <dbReference type="EMBL" id="GAT33392.1"/>
    </source>
</evidence>
<keyword evidence="3" id="KW-1185">Reference proteome</keyword>
<keyword evidence="1" id="KW-0472">Membrane</keyword>
<dbReference type="OrthoDB" id="199875at2"/>
<dbReference type="InterPro" id="IPR045584">
    <property type="entry name" value="Pilin-like"/>
</dbReference>
<feature type="transmembrane region" description="Helical" evidence="1">
    <location>
        <begin position="12"/>
        <end position="37"/>
    </location>
</feature>
<sequence>MFSVQMKTTRRGFTLIELLVTISIIAVLAVLGLAALFRSQRSAEQADSTAQLRTMAQAVISYAGEHDGTLPGPLWPGQVMLYDPAREGRLVREVGEYLSFEKRPTAYVVESLIPKSYRRAMKGTNLGDARIYVMNTAVEVNGTTVNPFGNLPTDPAQPSLKLVTVASLPEDERWIMKEADQHVPEVAGAAWRANTPSAPVHGSMRAAARFDGSVNWEKAE</sequence>
<protein>
    <submittedName>
        <fullName evidence="2">Prepilin-type N-terminal cleavage/methylation domain-containing protein</fullName>
    </submittedName>
</protein>
<comment type="caution">
    <text evidence="2">The sequence shown here is derived from an EMBL/GenBank/DDBJ whole genome shotgun (WGS) entry which is preliminary data.</text>
</comment>
<gene>
    <name evidence="2" type="ORF">TSACC_21808</name>
</gene>
<dbReference type="SUPFAM" id="SSF54523">
    <property type="entry name" value="Pili subunits"/>
    <property type="match status" value="1"/>
</dbReference>
<keyword evidence="1" id="KW-1133">Transmembrane helix</keyword>
<dbReference type="Pfam" id="PF07963">
    <property type="entry name" value="N_methyl"/>
    <property type="match status" value="1"/>
</dbReference>
<keyword evidence="1" id="KW-0812">Transmembrane</keyword>